<dbReference type="EMBL" id="FWEU01000004">
    <property type="protein sequence ID" value="SLM25393.1"/>
    <property type="molecule type" value="Genomic_DNA"/>
</dbReference>
<evidence type="ECO:0000313" key="1">
    <source>
        <dbReference type="EMBL" id="SLM25393.1"/>
    </source>
</evidence>
<gene>
    <name evidence="1" type="ORF">SAMN04488690_3142</name>
</gene>
<proteinExistence type="predicted"/>
<accession>A0A1W1H1B8</accession>
<name>A0A1W1H1B8_9GAMM</name>
<protein>
    <submittedName>
        <fullName evidence="1">Uncharacterized protein</fullName>
    </submittedName>
</protein>
<reference evidence="2" key="1">
    <citation type="submission" date="2016-10" db="EMBL/GenBank/DDBJ databases">
        <authorList>
            <person name="Varghese N."/>
            <person name="Submissions S."/>
        </authorList>
    </citation>
    <scope>NUCLEOTIDE SEQUENCE [LARGE SCALE GENOMIC DNA]</scope>
    <source>
        <strain evidence="2">92MFCol6.1</strain>
    </source>
</reference>
<organism evidence="1 2">
    <name type="scientific">Stenotrophomonas indicatrix</name>
    <dbReference type="NCBI Taxonomy" id="2045451"/>
    <lineage>
        <taxon>Bacteria</taxon>
        <taxon>Pseudomonadati</taxon>
        <taxon>Pseudomonadota</taxon>
        <taxon>Gammaproteobacteria</taxon>
        <taxon>Lysobacterales</taxon>
        <taxon>Lysobacteraceae</taxon>
        <taxon>Stenotrophomonas</taxon>
    </lineage>
</organism>
<dbReference type="Proteomes" id="UP000191133">
    <property type="component" value="Unassembled WGS sequence"/>
</dbReference>
<sequence>MPDPPMFDDYLTNPITYDRLEQRFLDHFDADIYADIYAAGLRPEGFRSRTRTCSSSMARKTVKPILFFPLSTCPAATSSVSSFSKATRNTPKFTIG</sequence>
<evidence type="ECO:0000313" key="2">
    <source>
        <dbReference type="Proteomes" id="UP000191133"/>
    </source>
</evidence>
<dbReference type="AlphaFoldDB" id="A0A1W1H1B8"/>